<organism evidence="1">
    <name type="scientific">Arundo donax</name>
    <name type="common">Giant reed</name>
    <name type="synonym">Donax arundinaceus</name>
    <dbReference type="NCBI Taxonomy" id="35708"/>
    <lineage>
        <taxon>Eukaryota</taxon>
        <taxon>Viridiplantae</taxon>
        <taxon>Streptophyta</taxon>
        <taxon>Embryophyta</taxon>
        <taxon>Tracheophyta</taxon>
        <taxon>Spermatophyta</taxon>
        <taxon>Magnoliopsida</taxon>
        <taxon>Liliopsida</taxon>
        <taxon>Poales</taxon>
        <taxon>Poaceae</taxon>
        <taxon>PACMAD clade</taxon>
        <taxon>Arundinoideae</taxon>
        <taxon>Arundineae</taxon>
        <taxon>Arundo</taxon>
    </lineage>
</organism>
<sequence length="68" mass="7147">MMHAAAVRTRGINSNLGTVRSRSSPQEDLAGYLSVEAAEVYPSQRQEGALSSTACIGRGSSVVLILLL</sequence>
<reference evidence="1" key="1">
    <citation type="submission" date="2014-09" db="EMBL/GenBank/DDBJ databases">
        <authorList>
            <person name="Magalhaes I.L.F."/>
            <person name="Oliveira U."/>
            <person name="Santos F.R."/>
            <person name="Vidigal T.H.D.A."/>
            <person name="Brescovit A.D."/>
            <person name="Santos A.J."/>
        </authorList>
    </citation>
    <scope>NUCLEOTIDE SEQUENCE</scope>
    <source>
        <tissue evidence="1">Shoot tissue taken approximately 20 cm above the soil surface</tissue>
    </source>
</reference>
<proteinExistence type="predicted"/>
<dbReference type="EMBL" id="GBRH01225645">
    <property type="protein sequence ID" value="JAD72250.1"/>
    <property type="molecule type" value="Transcribed_RNA"/>
</dbReference>
<evidence type="ECO:0000313" key="1">
    <source>
        <dbReference type="EMBL" id="JAD72250.1"/>
    </source>
</evidence>
<protein>
    <submittedName>
        <fullName evidence="1">Uncharacterized protein</fullName>
    </submittedName>
</protein>
<reference evidence="1" key="2">
    <citation type="journal article" date="2015" name="Data Brief">
        <title>Shoot transcriptome of the giant reed, Arundo donax.</title>
        <authorList>
            <person name="Barrero R.A."/>
            <person name="Guerrero F.D."/>
            <person name="Moolhuijzen P."/>
            <person name="Goolsby J.A."/>
            <person name="Tidwell J."/>
            <person name="Bellgard S.E."/>
            <person name="Bellgard M.I."/>
        </authorList>
    </citation>
    <scope>NUCLEOTIDE SEQUENCE</scope>
    <source>
        <tissue evidence="1">Shoot tissue taken approximately 20 cm above the soil surface</tissue>
    </source>
</reference>
<name>A0A0A9CFU2_ARUDO</name>
<accession>A0A0A9CFU2</accession>
<dbReference type="AlphaFoldDB" id="A0A0A9CFU2"/>